<accession>A0ABW3CC60</accession>
<gene>
    <name evidence="2" type="ORF">ACFQ07_02640</name>
</gene>
<dbReference type="Proteomes" id="UP001597083">
    <property type="component" value="Unassembled WGS sequence"/>
</dbReference>
<dbReference type="Pfam" id="PF00848">
    <property type="entry name" value="Ring_hydroxyl_A"/>
    <property type="match status" value="1"/>
</dbReference>
<evidence type="ECO:0000313" key="2">
    <source>
        <dbReference type="EMBL" id="MFD0851102.1"/>
    </source>
</evidence>
<dbReference type="EMBL" id="JBHTIR010000254">
    <property type="protein sequence ID" value="MFD0851102.1"/>
    <property type="molecule type" value="Genomic_DNA"/>
</dbReference>
<name>A0ABW3CC60_9ACTN</name>
<proteinExistence type="predicted"/>
<dbReference type="Gene3D" id="3.90.380.10">
    <property type="entry name" value="Naphthalene 1,2-dioxygenase Alpha Subunit, Chain A, domain 1"/>
    <property type="match status" value="1"/>
</dbReference>
<evidence type="ECO:0000313" key="3">
    <source>
        <dbReference type="Proteomes" id="UP001597083"/>
    </source>
</evidence>
<dbReference type="InterPro" id="IPR015879">
    <property type="entry name" value="Ring_hydroxy_dOase_asu_C_dom"/>
</dbReference>
<feature type="domain" description="Aromatic-ring-hydroxylating dioxygenase alpha subunit C-terminal" evidence="1">
    <location>
        <begin position="4"/>
        <end position="50"/>
    </location>
</feature>
<sequence>MYKEFALQDAGMLVGTQQGLASRAVGDDFPLNDQEILVRHFHQTVADWVADHRAEV</sequence>
<evidence type="ECO:0000259" key="1">
    <source>
        <dbReference type="Pfam" id="PF00848"/>
    </source>
</evidence>
<organism evidence="2 3">
    <name type="scientific">Actinomadura adrarensis</name>
    <dbReference type="NCBI Taxonomy" id="1819600"/>
    <lineage>
        <taxon>Bacteria</taxon>
        <taxon>Bacillati</taxon>
        <taxon>Actinomycetota</taxon>
        <taxon>Actinomycetes</taxon>
        <taxon>Streptosporangiales</taxon>
        <taxon>Thermomonosporaceae</taxon>
        <taxon>Actinomadura</taxon>
    </lineage>
</organism>
<keyword evidence="3" id="KW-1185">Reference proteome</keyword>
<dbReference type="SUPFAM" id="SSF55961">
    <property type="entry name" value="Bet v1-like"/>
    <property type="match status" value="1"/>
</dbReference>
<protein>
    <submittedName>
        <fullName evidence="2">SRPBCC family protein</fullName>
    </submittedName>
</protein>
<reference evidence="3" key="1">
    <citation type="journal article" date="2019" name="Int. J. Syst. Evol. Microbiol.">
        <title>The Global Catalogue of Microorganisms (GCM) 10K type strain sequencing project: providing services to taxonomists for standard genome sequencing and annotation.</title>
        <authorList>
            <consortium name="The Broad Institute Genomics Platform"/>
            <consortium name="The Broad Institute Genome Sequencing Center for Infectious Disease"/>
            <person name="Wu L."/>
            <person name="Ma J."/>
        </authorList>
    </citation>
    <scope>NUCLEOTIDE SEQUENCE [LARGE SCALE GENOMIC DNA]</scope>
    <source>
        <strain evidence="3">JCM 31696</strain>
    </source>
</reference>
<comment type="caution">
    <text evidence="2">The sequence shown here is derived from an EMBL/GenBank/DDBJ whole genome shotgun (WGS) entry which is preliminary data.</text>
</comment>